<dbReference type="PANTHER" id="PTHR45913:SF22">
    <property type="entry name" value="SCAN BOX DOMAIN-CONTAINING PROTEIN"/>
    <property type="match status" value="1"/>
</dbReference>
<dbReference type="AlphaFoldDB" id="A0A5S6QQ58"/>
<reference evidence="2" key="2">
    <citation type="submission" date="2019-12" db="UniProtKB">
        <authorList>
            <consortium name="WormBaseParasite"/>
        </authorList>
    </citation>
    <scope>IDENTIFICATION</scope>
</reference>
<accession>A0A5S6QQ58</accession>
<evidence type="ECO:0000313" key="1">
    <source>
        <dbReference type="Proteomes" id="UP000046395"/>
    </source>
</evidence>
<dbReference type="SUPFAM" id="SSF53098">
    <property type="entry name" value="Ribonuclease H-like"/>
    <property type="match status" value="1"/>
</dbReference>
<dbReference type="WBParaSite" id="TMUE_2000009007.1">
    <property type="protein sequence ID" value="TMUE_2000009007.1"/>
    <property type="gene ID" value="WBGene00300482"/>
</dbReference>
<evidence type="ECO:0000313" key="2">
    <source>
        <dbReference type="WBParaSite" id="TMUE_2000009007.1"/>
    </source>
</evidence>
<dbReference type="InterPro" id="IPR012337">
    <property type="entry name" value="RNaseH-like_sf"/>
</dbReference>
<dbReference type="PANTHER" id="PTHR45913">
    <property type="entry name" value="EPM2A-INTERACTING PROTEIN 1"/>
    <property type="match status" value="1"/>
</dbReference>
<sequence>MLHHDLSARYEDILGMEVPSWVIDPFSAAELELQEELVELQANEELKVKFLKNGYQAFWLQRGIAESYPGLRNIARKLLLAFPSTYLAERGFSVVADLLTKKRNRLQIAKRGDLRLRLTNFKPNVQKLVSSRQIQPSHKPFAYSAIRRGAIKLYIGIALPLSMNAVQALANGIKGGKRIRQVPATFPQRKKHQSTLQVLSEDQVNYKHALFA</sequence>
<organism evidence="1 2">
    <name type="scientific">Trichuris muris</name>
    <name type="common">Mouse whipworm</name>
    <dbReference type="NCBI Taxonomy" id="70415"/>
    <lineage>
        <taxon>Eukaryota</taxon>
        <taxon>Metazoa</taxon>
        <taxon>Ecdysozoa</taxon>
        <taxon>Nematoda</taxon>
        <taxon>Enoplea</taxon>
        <taxon>Dorylaimia</taxon>
        <taxon>Trichinellida</taxon>
        <taxon>Trichuridae</taxon>
        <taxon>Trichuris</taxon>
    </lineage>
</organism>
<proteinExistence type="predicted"/>
<dbReference type="Proteomes" id="UP000046395">
    <property type="component" value="Unassembled WGS sequence"/>
</dbReference>
<reference evidence="1" key="1">
    <citation type="submission" date="2014-03" db="EMBL/GenBank/DDBJ databases">
        <title>The whipworm genome and dual-species transcriptomics of an intimate host-pathogen interaction.</title>
        <authorList>
            <person name="Foth B.J."/>
            <person name="Tsai I.J."/>
            <person name="Reid A.J."/>
            <person name="Bancroft A.J."/>
            <person name="Nichol S."/>
            <person name="Tracey A."/>
            <person name="Holroyd N."/>
            <person name="Cotton J.A."/>
            <person name="Stanley E.J."/>
            <person name="Zarowiecki M."/>
            <person name="Liu J.Z."/>
            <person name="Huckvale T."/>
            <person name="Cooper P.J."/>
            <person name="Grencis R.K."/>
            <person name="Berriman M."/>
        </authorList>
    </citation>
    <scope>NUCLEOTIDE SEQUENCE [LARGE SCALE GENOMIC DNA]</scope>
    <source>
        <strain evidence="1">Edinburgh</strain>
    </source>
</reference>
<keyword evidence="1" id="KW-1185">Reference proteome</keyword>
<name>A0A5S6QQ58_TRIMR</name>
<protein>
    <submittedName>
        <fullName evidence="2">HAT C-terminal dimerisation domain-containing protein</fullName>
    </submittedName>
</protein>
<dbReference type="WBParaSite" id="TMUE_2000009007.2">
    <property type="protein sequence ID" value="TMUE_2000009007.2"/>
    <property type="gene ID" value="WBGene00300482"/>
</dbReference>
<dbReference type="STRING" id="70415.A0A5S6QQ58"/>